<feature type="domain" description="Poly(A) RNA polymerase mitochondrial-like central palm" evidence="10">
    <location>
        <begin position="37"/>
        <end position="177"/>
    </location>
</feature>
<dbReference type="SUPFAM" id="SSF81631">
    <property type="entry name" value="PAP/OAS1 substrate-binding domain"/>
    <property type="match status" value="1"/>
</dbReference>
<protein>
    <submittedName>
        <fullName evidence="11">Uncharacterized protein</fullName>
    </submittedName>
</protein>
<dbReference type="InterPro" id="IPR002058">
    <property type="entry name" value="PAP_assoc"/>
</dbReference>
<organism evidence="11 12">
    <name type="scientific">Effrenium voratum</name>
    <dbReference type="NCBI Taxonomy" id="2562239"/>
    <lineage>
        <taxon>Eukaryota</taxon>
        <taxon>Sar</taxon>
        <taxon>Alveolata</taxon>
        <taxon>Dinophyceae</taxon>
        <taxon>Suessiales</taxon>
        <taxon>Symbiodiniaceae</taxon>
        <taxon>Effrenium</taxon>
    </lineage>
</organism>
<evidence type="ECO:0000256" key="2">
    <source>
        <dbReference type="ARBA" id="ARBA00001946"/>
    </source>
</evidence>
<evidence type="ECO:0000256" key="7">
    <source>
        <dbReference type="ARBA" id="ARBA00022842"/>
    </source>
</evidence>
<dbReference type="GO" id="GO:0031123">
    <property type="term" value="P:RNA 3'-end processing"/>
    <property type="evidence" value="ECO:0007669"/>
    <property type="project" value="TreeGrafter"/>
</dbReference>
<name>A0AA36MP51_9DINO</name>
<evidence type="ECO:0000256" key="8">
    <source>
        <dbReference type="SAM" id="MobiDB-lite"/>
    </source>
</evidence>
<keyword evidence="7" id="KW-0460">Magnesium</keyword>
<sequence>MAEGRRESFNRAQRSLKAGAPHLAGRQARQPPNSWIEQEVRARLAEYEMTPEVTDRMYRCIEVLQEVAQDMGPTWRVRPFGSVANGYGTKFSDLDATCYAVREENEEEEEQKQPASEILGERLAPLLREHPQFTMAQEVLHARVPILKLCFEGKLEVDLSCHNTLPLQNTKLLKAYSSLDKRVRDLVITVKLWAKANEVCGASQSHLSSYALTLMAIYFMQVHPKIKLPMLPVAVFKENGADAEQKVAAARSSWTCALSLGQMVLRFFQFYSQEFSWGHEVVSVRHGFYRLDTSEQFVQKLKGRNFQRLHVEDPVDETRNLNCVLGEVQEMQLRRALQETYMRLQRQEPVRFGLPPPKETKEEPSADGEPGSSPGRTAIRVYDHLPQRPIAIPAPSVAEATGRPDAETTPNVRTHSLSEASTTASLSCASSTDEAATSTEEEHGAHAADSAYLMEEYEAGRAYDGHLRKERSGHKGTEAFGMPGTTEGYAGNPPLHTLLRGTGVQNAGKELLLLIKPDVSPPADIGHAQFPEPCFPLPQAPQRVPSILKTGQTVGTMAPPAAMPEKQPTASEQATQRRTRITRNIMAKVISTCEAHNQTEEKVWQ</sequence>
<evidence type="ECO:0000313" key="11">
    <source>
        <dbReference type="EMBL" id="CAJ1380010.1"/>
    </source>
</evidence>
<reference evidence="11" key="1">
    <citation type="submission" date="2023-08" db="EMBL/GenBank/DDBJ databases">
        <authorList>
            <person name="Chen Y."/>
            <person name="Shah S."/>
            <person name="Dougan E. K."/>
            <person name="Thang M."/>
            <person name="Chan C."/>
        </authorList>
    </citation>
    <scope>NUCLEOTIDE SEQUENCE</scope>
</reference>
<evidence type="ECO:0000256" key="3">
    <source>
        <dbReference type="ARBA" id="ARBA00004496"/>
    </source>
</evidence>
<evidence type="ECO:0000313" key="12">
    <source>
        <dbReference type="Proteomes" id="UP001178507"/>
    </source>
</evidence>
<dbReference type="EMBL" id="CAUJNA010000674">
    <property type="protein sequence ID" value="CAJ1380010.1"/>
    <property type="molecule type" value="Genomic_DNA"/>
</dbReference>
<dbReference type="AlphaFoldDB" id="A0AA36MP51"/>
<evidence type="ECO:0000259" key="10">
    <source>
        <dbReference type="Pfam" id="PF22600"/>
    </source>
</evidence>
<dbReference type="PANTHER" id="PTHR12271:SF40">
    <property type="entry name" value="POLY(A) RNA POLYMERASE GLD2"/>
    <property type="match status" value="1"/>
</dbReference>
<evidence type="ECO:0000256" key="6">
    <source>
        <dbReference type="ARBA" id="ARBA00022723"/>
    </source>
</evidence>
<dbReference type="GO" id="GO:0016779">
    <property type="term" value="F:nucleotidyltransferase activity"/>
    <property type="evidence" value="ECO:0007669"/>
    <property type="project" value="TreeGrafter"/>
</dbReference>
<dbReference type="PANTHER" id="PTHR12271">
    <property type="entry name" value="POLY A POLYMERASE CID PAP -RELATED"/>
    <property type="match status" value="1"/>
</dbReference>
<feature type="region of interest" description="Disordered" evidence="8">
    <location>
        <begin position="393"/>
        <end position="449"/>
    </location>
</feature>
<comment type="cofactor">
    <cofactor evidence="2">
        <name>Mg(2+)</name>
        <dbReference type="ChEBI" id="CHEBI:18420"/>
    </cofactor>
</comment>
<comment type="caution">
    <text evidence="11">The sequence shown here is derived from an EMBL/GenBank/DDBJ whole genome shotgun (WGS) entry which is preliminary data.</text>
</comment>
<feature type="domain" description="PAP-associated" evidence="9">
    <location>
        <begin position="259"/>
        <end position="318"/>
    </location>
</feature>
<dbReference type="Gene3D" id="1.10.1410.10">
    <property type="match status" value="1"/>
</dbReference>
<dbReference type="GO" id="GO:0005737">
    <property type="term" value="C:cytoplasm"/>
    <property type="evidence" value="ECO:0007669"/>
    <property type="project" value="UniProtKB-SubCell"/>
</dbReference>
<feature type="region of interest" description="Disordered" evidence="8">
    <location>
        <begin position="347"/>
        <end position="377"/>
    </location>
</feature>
<comment type="subcellular location">
    <subcellularLocation>
        <location evidence="3">Cytoplasm</location>
    </subcellularLocation>
</comment>
<evidence type="ECO:0000256" key="5">
    <source>
        <dbReference type="ARBA" id="ARBA00022679"/>
    </source>
</evidence>
<evidence type="ECO:0000256" key="4">
    <source>
        <dbReference type="ARBA" id="ARBA00022490"/>
    </source>
</evidence>
<dbReference type="Gene3D" id="3.30.460.10">
    <property type="entry name" value="Beta Polymerase, domain 2"/>
    <property type="match status" value="1"/>
</dbReference>
<dbReference type="InterPro" id="IPR054708">
    <property type="entry name" value="MTPAP-like_central"/>
</dbReference>
<keyword evidence="5" id="KW-0808">Transferase</keyword>
<dbReference type="SUPFAM" id="SSF81301">
    <property type="entry name" value="Nucleotidyltransferase"/>
    <property type="match status" value="1"/>
</dbReference>
<dbReference type="CDD" id="cd05402">
    <property type="entry name" value="NT_PAP_TUTase"/>
    <property type="match status" value="1"/>
</dbReference>
<accession>A0AA36MP51</accession>
<keyword evidence="4" id="KW-0963">Cytoplasm</keyword>
<feature type="compositionally biased region" description="Low complexity" evidence="8">
    <location>
        <begin position="417"/>
        <end position="438"/>
    </location>
</feature>
<evidence type="ECO:0000259" key="9">
    <source>
        <dbReference type="Pfam" id="PF03828"/>
    </source>
</evidence>
<dbReference type="Pfam" id="PF22600">
    <property type="entry name" value="MTPAP-like_central"/>
    <property type="match status" value="1"/>
</dbReference>
<keyword evidence="12" id="KW-1185">Reference proteome</keyword>
<dbReference type="Pfam" id="PF03828">
    <property type="entry name" value="PAP_assoc"/>
    <property type="match status" value="1"/>
</dbReference>
<feature type="region of interest" description="Disordered" evidence="8">
    <location>
        <begin position="558"/>
        <end position="577"/>
    </location>
</feature>
<comment type="cofactor">
    <cofactor evidence="1">
        <name>Mn(2+)</name>
        <dbReference type="ChEBI" id="CHEBI:29035"/>
    </cofactor>
</comment>
<dbReference type="InterPro" id="IPR043519">
    <property type="entry name" value="NT_sf"/>
</dbReference>
<proteinExistence type="predicted"/>
<dbReference type="Proteomes" id="UP001178507">
    <property type="component" value="Unassembled WGS sequence"/>
</dbReference>
<evidence type="ECO:0000256" key="1">
    <source>
        <dbReference type="ARBA" id="ARBA00001936"/>
    </source>
</evidence>
<gene>
    <name evidence="11" type="ORF">EVOR1521_LOCUS8077</name>
</gene>
<dbReference type="GO" id="GO:0046872">
    <property type="term" value="F:metal ion binding"/>
    <property type="evidence" value="ECO:0007669"/>
    <property type="project" value="UniProtKB-KW"/>
</dbReference>
<keyword evidence="6" id="KW-0479">Metal-binding</keyword>